<evidence type="ECO:0000256" key="3">
    <source>
        <dbReference type="ARBA" id="ARBA00004406"/>
    </source>
</evidence>
<sequence>MEENCTSFGIFLLLDQIKYAWSQPTVLMLVWIIVFGISLVWLRKAKSNHSSVHEEESNVVDFKDLPSPMGLPILGNILQLGQSPHTVFTEWAKTYGSLFRIKLGFQDILVVTGGDTIRTALAKNSVAFAGRPHLETSQLVCQGLSLTFSDYSPDWNKQKSSAQLAMALYTTGRDADKRSVMESSATTHASNLAQQLLQEAGNGDSVVTPRDHVLANMSNAICTVCFGQIFDINDPKLRKMLSINRNFDGAMGASQPVNFFPFLKYVPVIGLPFKNLVVYMNAFWDFVSNLLESHWSTYDDDCMRDMTDCLYHESEKQRKKRKNNNEPSPPFIEKNGVVRNGIEKTLLNGTSNMGKNGLNDFFSSHILNGYSEDVIKNNILEEQQAEEQELELRRRIIYGIGDIFGAGYDTLFTCVDWSIFYLAAFPDKQEKIFEETQFLVTFNDDPSLRCHGARCPYTQAWIYELVRHTSLVPLLLPHATTKETILNNCCIPKGTTVYFNVWQAHRDPEVWDNPEEFRPERFLKEKDGSISLAVDEAKKVLGWGAGKRKCLGETLSRHQLFAVITTVVNKCVIKAHRPGVEPALPWPVDFGLTLKPKPYRVKITPR</sequence>
<dbReference type="SUPFAM" id="SSF48264">
    <property type="entry name" value="Cytochrome P450"/>
    <property type="match status" value="1"/>
</dbReference>
<name>A0ABP0GZV0_CLALP</name>
<dbReference type="EC" id="1.14.14.1" evidence="5"/>
<dbReference type="PRINTS" id="PR00385">
    <property type="entry name" value="P450"/>
</dbReference>
<dbReference type="EMBL" id="CAWYQH010000163">
    <property type="protein sequence ID" value="CAK8697268.1"/>
    <property type="molecule type" value="Genomic_DNA"/>
</dbReference>
<keyword evidence="11 13" id="KW-0408">Iron</keyword>
<dbReference type="PANTHER" id="PTHR24289:SF21">
    <property type="entry name" value="CYTOCHROME P450 1A"/>
    <property type="match status" value="1"/>
</dbReference>
<evidence type="ECO:0000256" key="1">
    <source>
        <dbReference type="ARBA" id="ARBA00001971"/>
    </source>
</evidence>
<dbReference type="Proteomes" id="UP001642483">
    <property type="component" value="Unassembled WGS sequence"/>
</dbReference>
<keyword evidence="15" id="KW-0812">Transmembrane</keyword>
<gene>
    <name evidence="16" type="ORF">CVLEPA_LOCUS30528</name>
</gene>
<keyword evidence="17" id="KW-1185">Reference proteome</keyword>
<comment type="similarity">
    <text evidence="4 13">Belongs to the cytochrome P450 family.</text>
</comment>
<feature type="transmembrane region" description="Helical" evidence="15">
    <location>
        <begin position="20"/>
        <end position="42"/>
    </location>
</feature>
<keyword evidence="15" id="KW-1133">Transmembrane helix</keyword>
<evidence type="ECO:0000256" key="8">
    <source>
        <dbReference type="ARBA" id="ARBA00022824"/>
    </source>
</evidence>
<evidence type="ECO:0000256" key="10">
    <source>
        <dbReference type="ARBA" id="ARBA00023002"/>
    </source>
</evidence>
<proteinExistence type="inferred from homology"/>
<evidence type="ECO:0000313" key="17">
    <source>
        <dbReference type="Proteomes" id="UP001642483"/>
    </source>
</evidence>
<protein>
    <recommendedName>
        <fullName evidence="5">unspecific monooxygenase</fullName>
        <ecNumber evidence="5">1.14.14.1</ecNumber>
    </recommendedName>
</protein>
<comment type="caution">
    <text evidence="16">The sequence shown here is derived from an EMBL/GenBank/DDBJ whole genome shotgun (WGS) entry which is preliminary data.</text>
</comment>
<dbReference type="Pfam" id="PF00067">
    <property type="entry name" value="p450"/>
    <property type="match status" value="2"/>
</dbReference>
<dbReference type="PRINTS" id="PR00463">
    <property type="entry name" value="EP450I"/>
</dbReference>
<evidence type="ECO:0000256" key="7">
    <source>
        <dbReference type="ARBA" id="ARBA00022723"/>
    </source>
</evidence>
<keyword evidence="9" id="KW-0492">Microsome</keyword>
<dbReference type="PROSITE" id="PS00086">
    <property type="entry name" value="CYTOCHROME_P450"/>
    <property type="match status" value="1"/>
</dbReference>
<keyword evidence="7 13" id="KW-0479">Metal-binding</keyword>
<comment type="subcellular location">
    <subcellularLocation>
        <location evidence="3">Endoplasmic reticulum membrane</location>
        <topology evidence="3">Peripheral membrane protein</topology>
    </subcellularLocation>
    <subcellularLocation>
        <location evidence="2">Microsome membrane</location>
        <topology evidence="2">Peripheral membrane protein</topology>
    </subcellularLocation>
</comment>
<keyword evidence="8" id="KW-0256">Endoplasmic reticulum</keyword>
<reference evidence="16 17" key="1">
    <citation type="submission" date="2024-02" db="EMBL/GenBank/DDBJ databases">
        <authorList>
            <person name="Daric V."/>
            <person name="Darras S."/>
        </authorList>
    </citation>
    <scope>NUCLEOTIDE SEQUENCE [LARGE SCALE GENOMIC DNA]</scope>
</reference>
<evidence type="ECO:0000256" key="4">
    <source>
        <dbReference type="ARBA" id="ARBA00010617"/>
    </source>
</evidence>
<keyword evidence="6 13" id="KW-0349">Heme</keyword>
<dbReference type="InterPro" id="IPR036396">
    <property type="entry name" value="Cyt_P450_sf"/>
</dbReference>
<evidence type="ECO:0000256" key="13">
    <source>
        <dbReference type="RuleBase" id="RU000461"/>
    </source>
</evidence>
<evidence type="ECO:0000256" key="12">
    <source>
        <dbReference type="ARBA" id="ARBA00023033"/>
    </source>
</evidence>
<organism evidence="16 17">
    <name type="scientific">Clavelina lepadiformis</name>
    <name type="common">Light-bulb sea squirt</name>
    <name type="synonym">Ascidia lepadiformis</name>
    <dbReference type="NCBI Taxonomy" id="159417"/>
    <lineage>
        <taxon>Eukaryota</taxon>
        <taxon>Metazoa</taxon>
        <taxon>Chordata</taxon>
        <taxon>Tunicata</taxon>
        <taxon>Ascidiacea</taxon>
        <taxon>Aplousobranchia</taxon>
        <taxon>Clavelinidae</taxon>
        <taxon>Clavelina</taxon>
    </lineage>
</organism>
<evidence type="ECO:0000256" key="11">
    <source>
        <dbReference type="ARBA" id="ARBA00023004"/>
    </source>
</evidence>
<dbReference type="InterPro" id="IPR017972">
    <property type="entry name" value="Cyt_P450_CS"/>
</dbReference>
<dbReference type="InterPro" id="IPR001128">
    <property type="entry name" value="Cyt_P450"/>
</dbReference>
<dbReference type="Gene3D" id="1.10.630.10">
    <property type="entry name" value="Cytochrome P450"/>
    <property type="match status" value="1"/>
</dbReference>
<evidence type="ECO:0000256" key="5">
    <source>
        <dbReference type="ARBA" id="ARBA00012109"/>
    </source>
</evidence>
<feature type="region of interest" description="Disordered" evidence="14">
    <location>
        <begin position="314"/>
        <end position="334"/>
    </location>
</feature>
<evidence type="ECO:0000313" key="16">
    <source>
        <dbReference type="EMBL" id="CAK8697268.1"/>
    </source>
</evidence>
<keyword evidence="15" id="KW-0472">Membrane</keyword>
<dbReference type="InterPro" id="IPR002401">
    <property type="entry name" value="Cyt_P450_E_grp-I"/>
</dbReference>
<evidence type="ECO:0000256" key="2">
    <source>
        <dbReference type="ARBA" id="ARBA00004174"/>
    </source>
</evidence>
<evidence type="ECO:0000256" key="9">
    <source>
        <dbReference type="ARBA" id="ARBA00022848"/>
    </source>
</evidence>
<evidence type="ECO:0000256" key="14">
    <source>
        <dbReference type="SAM" id="MobiDB-lite"/>
    </source>
</evidence>
<evidence type="ECO:0000256" key="15">
    <source>
        <dbReference type="SAM" id="Phobius"/>
    </source>
</evidence>
<accession>A0ABP0GZV0</accession>
<keyword evidence="10 13" id="KW-0560">Oxidoreductase</keyword>
<comment type="cofactor">
    <cofactor evidence="1">
        <name>heme</name>
        <dbReference type="ChEBI" id="CHEBI:30413"/>
    </cofactor>
</comment>
<evidence type="ECO:0000256" key="6">
    <source>
        <dbReference type="ARBA" id="ARBA00022617"/>
    </source>
</evidence>
<keyword evidence="12 13" id="KW-0503">Monooxygenase</keyword>
<dbReference type="PANTHER" id="PTHR24289">
    <property type="entry name" value="STEROID 17-ALPHA-HYDROXYLASE/17,20 LYASE"/>
    <property type="match status" value="1"/>
</dbReference>